<accession>A0ABD0KIS4</accession>
<keyword evidence="2" id="KW-1185">Reference proteome</keyword>
<evidence type="ECO:0000313" key="2">
    <source>
        <dbReference type="Proteomes" id="UP001519460"/>
    </source>
</evidence>
<dbReference type="EMBL" id="JACVVK020000169">
    <property type="protein sequence ID" value="KAK7487118.1"/>
    <property type="molecule type" value="Genomic_DNA"/>
</dbReference>
<evidence type="ECO:0000313" key="1">
    <source>
        <dbReference type="EMBL" id="KAK7487118.1"/>
    </source>
</evidence>
<proteinExistence type="predicted"/>
<protein>
    <submittedName>
        <fullName evidence="1">Uncharacterized protein</fullName>
    </submittedName>
</protein>
<dbReference type="AlphaFoldDB" id="A0ABD0KIS4"/>
<organism evidence="1 2">
    <name type="scientific">Batillaria attramentaria</name>
    <dbReference type="NCBI Taxonomy" id="370345"/>
    <lineage>
        <taxon>Eukaryota</taxon>
        <taxon>Metazoa</taxon>
        <taxon>Spiralia</taxon>
        <taxon>Lophotrochozoa</taxon>
        <taxon>Mollusca</taxon>
        <taxon>Gastropoda</taxon>
        <taxon>Caenogastropoda</taxon>
        <taxon>Sorbeoconcha</taxon>
        <taxon>Cerithioidea</taxon>
        <taxon>Batillariidae</taxon>
        <taxon>Batillaria</taxon>
    </lineage>
</organism>
<reference evidence="1 2" key="1">
    <citation type="journal article" date="2023" name="Sci. Data">
        <title>Genome assembly of the Korean intertidal mud-creeper Batillaria attramentaria.</title>
        <authorList>
            <person name="Patra A.K."/>
            <person name="Ho P.T."/>
            <person name="Jun S."/>
            <person name="Lee S.J."/>
            <person name="Kim Y."/>
            <person name="Won Y.J."/>
        </authorList>
    </citation>
    <scope>NUCLEOTIDE SEQUENCE [LARGE SCALE GENOMIC DNA]</scope>
    <source>
        <strain evidence="1">Wonlab-2016</strain>
    </source>
</reference>
<gene>
    <name evidence="1" type="ORF">BaRGS_00021613</name>
</gene>
<sequence length="82" mass="9295">MPQPRTTCAVFPWVADPRRENEDTKTSWPENVQYKCGSMFFLGEMRIPILPNNQDKRGSTEEYGSAFVLDILAGSFGSSFFP</sequence>
<name>A0ABD0KIS4_9CAEN</name>
<comment type="caution">
    <text evidence="1">The sequence shown here is derived from an EMBL/GenBank/DDBJ whole genome shotgun (WGS) entry which is preliminary data.</text>
</comment>
<dbReference type="Proteomes" id="UP001519460">
    <property type="component" value="Unassembled WGS sequence"/>
</dbReference>